<gene>
    <name evidence="2" type="ORF">BKA67DRAFT_532890</name>
</gene>
<dbReference type="EMBL" id="JAGPXC010000002">
    <property type="protein sequence ID" value="KAH6657696.1"/>
    <property type="molecule type" value="Genomic_DNA"/>
</dbReference>
<dbReference type="AlphaFoldDB" id="A0A9P9A209"/>
<comment type="caution">
    <text evidence="2">The sequence shown here is derived from an EMBL/GenBank/DDBJ whole genome shotgun (WGS) entry which is preliminary data.</text>
</comment>
<dbReference type="GeneID" id="70128501"/>
<evidence type="ECO:0000313" key="2">
    <source>
        <dbReference type="EMBL" id="KAH6657696.1"/>
    </source>
</evidence>
<dbReference type="OrthoDB" id="5308957at2759"/>
<reference evidence="2" key="1">
    <citation type="journal article" date="2021" name="Nat. Commun.">
        <title>Genetic determinants of endophytism in the Arabidopsis root mycobiome.</title>
        <authorList>
            <person name="Mesny F."/>
            <person name="Miyauchi S."/>
            <person name="Thiergart T."/>
            <person name="Pickel B."/>
            <person name="Atanasova L."/>
            <person name="Karlsson M."/>
            <person name="Huettel B."/>
            <person name="Barry K.W."/>
            <person name="Haridas S."/>
            <person name="Chen C."/>
            <person name="Bauer D."/>
            <person name="Andreopoulos W."/>
            <person name="Pangilinan J."/>
            <person name="LaButti K."/>
            <person name="Riley R."/>
            <person name="Lipzen A."/>
            <person name="Clum A."/>
            <person name="Drula E."/>
            <person name="Henrissat B."/>
            <person name="Kohler A."/>
            <person name="Grigoriev I.V."/>
            <person name="Martin F.M."/>
            <person name="Hacquard S."/>
        </authorList>
    </citation>
    <scope>NUCLEOTIDE SEQUENCE</scope>
    <source>
        <strain evidence="2">MPI-SDFR-AT-0073</strain>
    </source>
</reference>
<organism evidence="2 3">
    <name type="scientific">Truncatella angustata</name>
    <dbReference type="NCBI Taxonomy" id="152316"/>
    <lineage>
        <taxon>Eukaryota</taxon>
        <taxon>Fungi</taxon>
        <taxon>Dikarya</taxon>
        <taxon>Ascomycota</taxon>
        <taxon>Pezizomycotina</taxon>
        <taxon>Sordariomycetes</taxon>
        <taxon>Xylariomycetidae</taxon>
        <taxon>Amphisphaeriales</taxon>
        <taxon>Sporocadaceae</taxon>
        <taxon>Truncatella</taxon>
    </lineage>
</organism>
<evidence type="ECO:0000313" key="3">
    <source>
        <dbReference type="Proteomes" id="UP000758603"/>
    </source>
</evidence>
<keyword evidence="3" id="KW-1185">Reference proteome</keyword>
<sequence>MSDSNIRWASPDDWERHRAIITELYENRNVKLTDVIKIMEEKHCFFATARMYKTRFNKWGLQKTLRFQQVSELLRQNTGRAAVGKESVRLIRGKPVDDKRLKKYLRSLPADKHSQLAEFVHGQSEFMARPSSPRGSVVSCRTPSPSPSMSDLFPLKSPDYLHIPEVCISTMRRYVNGALASGLWTLDPSEVVRAGPLFAFWNLGRTGKRMLKNGQTKQAFQVLHNCFHECKALLQAQSPLLFLWTYVVALNFADGYPDLYFSFMRYVTDLSRIMFEDNHPLPVLFGSIYTMGPVDAKQNVHALAQAYMDLCQLRPDSIAMLDVEGFLGLNFSEMKLQSLDVTENTFRSMLARLEPHRNVDIMEAIWVDARDDLALNLEKQGRYDEATEMLKGSLQSRILPKYPLLQASAYRSLFLIAKETGSQEEALRAGHTMVKFGSERWGLSDNKTIPLITDFVAYLRTIEMTETADEIDKDFDAAMDDLVRQIDVFDLGI</sequence>
<feature type="domain" description="Clr5" evidence="1">
    <location>
        <begin position="10"/>
        <end position="63"/>
    </location>
</feature>
<dbReference type="PANTHER" id="PTHR38788:SF3">
    <property type="entry name" value="CLR5 DOMAIN-CONTAINING PROTEIN"/>
    <property type="match status" value="1"/>
</dbReference>
<dbReference type="InterPro" id="IPR025676">
    <property type="entry name" value="Clr5_dom"/>
</dbReference>
<name>A0A9P9A209_9PEZI</name>
<proteinExistence type="predicted"/>
<dbReference type="Pfam" id="PF14420">
    <property type="entry name" value="Clr5"/>
    <property type="match status" value="1"/>
</dbReference>
<dbReference type="RefSeq" id="XP_045961930.1">
    <property type="nucleotide sequence ID" value="XM_046099609.1"/>
</dbReference>
<dbReference type="PANTHER" id="PTHR38788">
    <property type="entry name" value="CLR5 DOMAIN-CONTAINING PROTEIN"/>
    <property type="match status" value="1"/>
</dbReference>
<evidence type="ECO:0000259" key="1">
    <source>
        <dbReference type="Pfam" id="PF14420"/>
    </source>
</evidence>
<protein>
    <submittedName>
        <fullName evidence="2">Clr5 domain-containing protein</fullName>
    </submittedName>
</protein>
<accession>A0A9P9A209</accession>
<dbReference type="Proteomes" id="UP000758603">
    <property type="component" value="Unassembled WGS sequence"/>
</dbReference>